<comment type="caution">
    <text evidence="2">The sequence shown here is derived from an EMBL/GenBank/DDBJ whole genome shotgun (WGS) entry which is preliminary data.</text>
</comment>
<dbReference type="GeneID" id="81370621"/>
<reference evidence="2" key="2">
    <citation type="journal article" date="2023" name="IMA Fungus">
        <title>Comparative genomic study of the Penicillium genus elucidates a diverse pangenome and 15 lateral gene transfer events.</title>
        <authorList>
            <person name="Petersen C."/>
            <person name="Sorensen T."/>
            <person name="Nielsen M.R."/>
            <person name="Sondergaard T.E."/>
            <person name="Sorensen J.L."/>
            <person name="Fitzpatrick D.A."/>
            <person name="Frisvad J.C."/>
            <person name="Nielsen K.L."/>
        </authorList>
    </citation>
    <scope>NUCLEOTIDE SEQUENCE</scope>
    <source>
        <strain evidence="2">IBT 29677</strain>
    </source>
</reference>
<dbReference type="EMBL" id="JAPZBU010000008">
    <property type="protein sequence ID" value="KAJ5391514.1"/>
    <property type="molecule type" value="Genomic_DNA"/>
</dbReference>
<feature type="region of interest" description="Disordered" evidence="1">
    <location>
        <begin position="1"/>
        <end position="29"/>
    </location>
</feature>
<dbReference type="AlphaFoldDB" id="A0A9W9VY71"/>
<feature type="compositionally biased region" description="Low complexity" evidence="1">
    <location>
        <begin position="7"/>
        <end position="20"/>
    </location>
</feature>
<name>A0A9W9VY71_9EURO</name>
<evidence type="ECO:0000256" key="1">
    <source>
        <dbReference type="SAM" id="MobiDB-lite"/>
    </source>
</evidence>
<evidence type="ECO:0000313" key="2">
    <source>
        <dbReference type="EMBL" id="KAJ5391514.1"/>
    </source>
</evidence>
<sequence length="202" mass="22527">MARCLRSSVSTPSSSGWPSPIGALQGRLGQDRTPRAGCHNFLTRDFIDLQDVIDPNINAFESTHMPPEMKTIFQCHRTYVSEVEMYEDGMQVGTDMLCDHRNTIQWHIMSLLPSTQLGSSHASTYPLYEACRLALIIFGVGVTFPLPPQSAPLATLGRMLKIELQAYYEEAKEVPPSARSLYVWILTLGVSPRQVLQKENGS</sequence>
<dbReference type="Proteomes" id="UP001147747">
    <property type="component" value="Unassembled WGS sequence"/>
</dbReference>
<dbReference type="OrthoDB" id="4297170at2759"/>
<gene>
    <name evidence="2" type="ORF">N7509_007004</name>
</gene>
<accession>A0A9W9VY71</accession>
<keyword evidence="3" id="KW-1185">Reference proteome</keyword>
<protein>
    <submittedName>
        <fullName evidence="2">Uncharacterized protein</fullName>
    </submittedName>
</protein>
<evidence type="ECO:0000313" key="3">
    <source>
        <dbReference type="Proteomes" id="UP001147747"/>
    </source>
</evidence>
<organism evidence="2 3">
    <name type="scientific">Penicillium cosmopolitanum</name>
    <dbReference type="NCBI Taxonomy" id="1131564"/>
    <lineage>
        <taxon>Eukaryota</taxon>
        <taxon>Fungi</taxon>
        <taxon>Dikarya</taxon>
        <taxon>Ascomycota</taxon>
        <taxon>Pezizomycotina</taxon>
        <taxon>Eurotiomycetes</taxon>
        <taxon>Eurotiomycetidae</taxon>
        <taxon>Eurotiales</taxon>
        <taxon>Aspergillaceae</taxon>
        <taxon>Penicillium</taxon>
    </lineage>
</organism>
<reference evidence="2" key="1">
    <citation type="submission" date="2022-12" db="EMBL/GenBank/DDBJ databases">
        <authorList>
            <person name="Petersen C."/>
        </authorList>
    </citation>
    <scope>NUCLEOTIDE SEQUENCE</scope>
    <source>
        <strain evidence="2">IBT 29677</strain>
    </source>
</reference>
<dbReference type="RefSeq" id="XP_056487192.1">
    <property type="nucleotide sequence ID" value="XM_056631641.1"/>
</dbReference>
<proteinExistence type="predicted"/>